<dbReference type="PANTHER" id="PTHR43265">
    <property type="entry name" value="ESTERASE ESTD"/>
    <property type="match status" value="1"/>
</dbReference>
<evidence type="ECO:0000259" key="3">
    <source>
        <dbReference type="Pfam" id="PF13026"/>
    </source>
</evidence>
<proteinExistence type="predicted"/>
<evidence type="ECO:0000313" key="5">
    <source>
        <dbReference type="Proteomes" id="UP001336835"/>
    </source>
</evidence>
<keyword evidence="5" id="KW-1185">Reference proteome</keyword>
<keyword evidence="4" id="KW-0378">Hydrolase</keyword>
<feature type="chain" id="PRO_5047024042" evidence="1">
    <location>
        <begin position="20"/>
        <end position="436"/>
    </location>
</feature>
<dbReference type="GO" id="GO:0016787">
    <property type="term" value="F:hydrolase activity"/>
    <property type="evidence" value="ECO:0007669"/>
    <property type="project" value="UniProtKB-KW"/>
</dbReference>
<dbReference type="Pfam" id="PF13026">
    <property type="entry name" value="DUF3887"/>
    <property type="match status" value="1"/>
</dbReference>
<dbReference type="InterPro" id="IPR053145">
    <property type="entry name" value="AB_hydrolase_Est10"/>
</dbReference>
<dbReference type="Proteomes" id="UP001336835">
    <property type="component" value="Unassembled WGS sequence"/>
</dbReference>
<gene>
    <name evidence="4" type="ORF">VRU48_13905</name>
</gene>
<protein>
    <submittedName>
        <fullName evidence="4">Alpha/beta fold hydrolase</fullName>
    </submittedName>
</protein>
<sequence length="436" mass="48245">MKKIFTLSLFLLFSTVAFSQNVISLFGKAGQFFDLLETQKYTEAHQFFSETEQAKITADNLKDLWANIKTKLGAVKSIDPIRSKVQGDYYTVTCDGQFEKDEQEFLLVFDKTEKLVGIFMPPKAAAYTLPTYAADTTLYHEKQVYLTSGKHQLAAVITTPKKAVNFPVVVLVHGSGPSDMDETVGPNKPLKDIALGLAAKGIASVRYVKRTLVYPGEFNGAFTVKEEVADDALAAVALAKTVKGADLKNIYLLGHSLGGMLAPRLGAQLPDLKGIIMLSAPSRKLTDVIVEQNNYMFSLAKDTTAASKKSLDEVLKAVGQTRITKLDKMKPDSLILGLPASYWIDLNNYNQIETAKKLTKRMFIAQGGNDFQITQNDYNLWNVALNKKPNVRLKFYPELNHLLSPQTAKGDMSQYQVPVNVSEQLVTDIATWIKGK</sequence>
<accession>A0ABU7I9Q9</accession>
<dbReference type="Gene3D" id="3.40.50.1820">
    <property type="entry name" value="alpha/beta hydrolase"/>
    <property type="match status" value="1"/>
</dbReference>
<dbReference type="SUPFAM" id="SSF53474">
    <property type="entry name" value="alpha/beta-Hydrolases"/>
    <property type="match status" value="1"/>
</dbReference>
<dbReference type="InterPro" id="IPR022742">
    <property type="entry name" value="Hydrolase_4"/>
</dbReference>
<name>A0ABU7I9Q9_9SPHI</name>
<organism evidence="4 5">
    <name type="scientific">Pedobacter albus</name>
    <dbReference type="NCBI Taxonomy" id="3113905"/>
    <lineage>
        <taxon>Bacteria</taxon>
        <taxon>Pseudomonadati</taxon>
        <taxon>Bacteroidota</taxon>
        <taxon>Sphingobacteriia</taxon>
        <taxon>Sphingobacteriales</taxon>
        <taxon>Sphingobacteriaceae</taxon>
        <taxon>Pedobacter</taxon>
    </lineage>
</organism>
<evidence type="ECO:0000259" key="2">
    <source>
        <dbReference type="Pfam" id="PF12146"/>
    </source>
</evidence>
<feature type="signal peptide" evidence="1">
    <location>
        <begin position="1"/>
        <end position="19"/>
    </location>
</feature>
<dbReference type="EMBL" id="JAZDQT010000002">
    <property type="protein sequence ID" value="MEE1946213.1"/>
    <property type="molecule type" value="Genomic_DNA"/>
</dbReference>
<keyword evidence="1" id="KW-0732">Signal</keyword>
<dbReference type="Gene3D" id="3.10.450.590">
    <property type="match status" value="1"/>
</dbReference>
<comment type="caution">
    <text evidence="4">The sequence shown here is derived from an EMBL/GenBank/DDBJ whole genome shotgun (WGS) entry which is preliminary data.</text>
</comment>
<feature type="domain" description="Serine aminopeptidase S33" evidence="2">
    <location>
        <begin position="226"/>
        <end position="403"/>
    </location>
</feature>
<dbReference type="RefSeq" id="WP_330108521.1">
    <property type="nucleotide sequence ID" value="NZ_JAZDQT010000002.1"/>
</dbReference>
<reference evidence="4 5" key="1">
    <citation type="submission" date="2024-01" db="EMBL/GenBank/DDBJ databases">
        <title>Pedobacter sp. nov., isolated from fresh soil.</title>
        <authorList>
            <person name="Le N.T.T."/>
        </authorList>
    </citation>
    <scope>NUCLEOTIDE SEQUENCE [LARGE SCALE GENOMIC DNA]</scope>
    <source>
        <strain evidence="4 5">KR3-3</strain>
    </source>
</reference>
<evidence type="ECO:0000256" key="1">
    <source>
        <dbReference type="SAM" id="SignalP"/>
    </source>
</evidence>
<evidence type="ECO:0000313" key="4">
    <source>
        <dbReference type="EMBL" id="MEE1946213.1"/>
    </source>
</evidence>
<dbReference type="PANTHER" id="PTHR43265:SF1">
    <property type="entry name" value="ESTERASE ESTD"/>
    <property type="match status" value="1"/>
</dbReference>
<dbReference type="InterPro" id="IPR024981">
    <property type="entry name" value="DUF3887"/>
</dbReference>
<dbReference type="Pfam" id="PF12146">
    <property type="entry name" value="Hydrolase_4"/>
    <property type="match status" value="1"/>
</dbReference>
<dbReference type="InterPro" id="IPR029058">
    <property type="entry name" value="AB_hydrolase_fold"/>
</dbReference>
<feature type="domain" description="DUF3887" evidence="3">
    <location>
        <begin position="29"/>
        <end position="117"/>
    </location>
</feature>